<accession>E7RFU9</accession>
<feature type="transmembrane region" description="Helical" evidence="1">
    <location>
        <begin position="39"/>
        <end position="58"/>
    </location>
</feature>
<keyword evidence="1" id="KW-0472">Membrane</keyword>
<sequence>MEKKKTNSSYLYLIIGAIGMLLLVFGLLEYISFVGSTTTPSFLLTFAGFLILVHYIYYLEKKSGISNKVIWIKSGLLALSLLIFTYTFY</sequence>
<dbReference type="Proteomes" id="UP000003052">
    <property type="component" value="Unassembled WGS sequence"/>
</dbReference>
<protein>
    <submittedName>
        <fullName evidence="2">Uncharacterized protein</fullName>
    </submittedName>
</protein>
<comment type="caution">
    <text evidence="2">The sequence shown here is derived from an EMBL/GenBank/DDBJ whole genome shotgun (WGS) entry which is preliminary data.</text>
</comment>
<keyword evidence="1" id="KW-0812">Transmembrane</keyword>
<feature type="transmembrane region" description="Helical" evidence="1">
    <location>
        <begin position="12"/>
        <end position="33"/>
    </location>
</feature>
<evidence type="ECO:0000256" key="1">
    <source>
        <dbReference type="SAM" id="Phobius"/>
    </source>
</evidence>
<evidence type="ECO:0000313" key="3">
    <source>
        <dbReference type="Proteomes" id="UP000003052"/>
    </source>
</evidence>
<reference evidence="2 3" key="1">
    <citation type="journal article" date="2011" name="J. Bacteriol.">
        <title>The Draft Genome of Planococcus donghaensis MPA1U2 Reveals Nonsporulation Pathways Controlled by a Conserved Spo0A Regulon.</title>
        <authorList>
            <person name="Pearson M.D."/>
            <person name="Noller H.F."/>
        </authorList>
    </citation>
    <scope>NUCLEOTIDE SEQUENCE [LARGE SCALE GENOMIC DNA]</scope>
    <source>
        <strain evidence="2 3">MPA1U2</strain>
    </source>
</reference>
<keyword evidence="1" id="KW-1133">Transmembrane helix</keyword>
<dbReference type="EMBL" id="AEPB01000022">
    <property type="protein sequence ID" value="EGA90219.1"/>
    <property type="molecule type" value="Genomic_DNA"/>
</dbReference>
<name>E7RFU9_9BACL</name>
<proteinExistence type="predicted"/>
<organism evidence="2 3">
    <name type="scientific">Planococcus donghaensis MPA1U2</name>
    <dbReference type="NCBI Taxonomy" id="933115"/>
    <lineage>
        <taxon>Bacteria</taxon>
        <taxon>Bacillati</taxon>
        <taxon>Bacillota</taxon>
        <taxon>Bacilli</taxon>
        <taxon>Bacillales</taxon>
        <taxon>Caryophanaceae</taxon>
        <taxon>Planococcus</taxon>
    </lineage>
</organism>
<gene>
    <name evidence="2" type="ORF">GPDM_06735</name>
</gene>
<dbReference type="AlphaFoldDB" id="E7RFU9"/>
<feature type="transmembrane region" description="Helical" evidence="1">
    <location>
        <begin position="70"/>
        <end position="88"/>
    </location>
</feature>
<evidence type="ECO:0000313" key="2">
    <source>
        <dbReference type="EMBL" id="EGA90219.1"/>
    </source>
</evidence>